<evidence type="ECO:0000313" key="2">
    <source>
        <dbReference type="EMBL" id="SEU33745.1"/>
    </source>
</evidence>
<sequence length="549" mass="60680">MKADSFADRLKVAVTLTAGGTPHVIPPGDVKSFALNLRSFGFEGRVAFDLADNKSAGGLEKDTLKKAFLEQDLMEVQLELTAVHTDAAPQPALTSLKVKGLVSERSLVEVPGVPRPGAPLLHRRYEVTFQDAAALLWSQHFPCVLYTQKTMKDVLDAHKGTHIPLVYDWSAGLDATCPQLFLGLTPEHGASFYDFFLWYVDTRDGVLAYDYTAAKYKLSTAKAAEGTPVKLWGPDVDHVTVRFPEVPRHEVTVLNAVAEGPSTRPINQKSAVTGIRHDVLLRTPITNDVDARVTLETSRLKVRGKEVELGWKRFPATALVPGSLVKLPTTEAWAAAGLSGGETFRVRTLALRGDALASTPDAEHLSKNGGFEFQMATLLEPQAEKWVDLPPYLPPTWPRYVEGLIVSEMGDEPHETWQAYTDAKTSQDGYKVKIPLWANQIVTLPFNPNLLPGHFYFPAYKGERVLVGLDFQQAWLKRFLDWRDTGRMPADGQGTHLLVGKTPENGTSMKHSYVDGKPVFLLQRTNAKDTARIEIKEGTLVIRVKEEPA</sequence>
<proteinExistence type="predicted"/>
<organism evidence="1 4">
    <name type="scientific">Myxococcus fulvus</name>
    <dbReference type="NCBI Taxonomy" id="33"/>
    <lineage>
        <taxon>Bacteria</taxon>
        <taxon>Pseudomonadati</taxon>
        <taxon>Myxococcota</taxon>
        <taxon>Myxococcia</taxon>
        <taxon>Myxococcales</taxon>
        <taxon>Cystobacterineae</taxon>
        <taxon>Myxococcaceae</taxon>
        <taxon>Myxococcus</taxon>
    </lineage>
</organism>
<dbReference type="EMBL" id="BJXR01000035">
    <property type="protein sequence ID" value="GEN09709.1"/>
    <property type="molecule type" value="Genomic_DNA"/>
</dbReference>
<name>A0A511T6B5_MYXFU</name>
<accession>A0A511T6B5</accession>
<dbReference type="OrthoDB" id="5409627at2"/>
<reference evidence="2 3" key="1">
    <citation type="submission" date="2016-10" db="EMBL/GenBank/DDBJ databases">
        <authorList>
            <person name="Varghese N."/>
            <person name="Submissions S."/>
        </authorList>
    </citation>
    <scope>NUCLEOTIDE SEQUENCE [LARGE SCALE GENOMIC DNA]</scope>
    <source>
        <strain evidence="2 3">DSM 16525</strain>
    </source>
</reference>
<dbReference type="STRING" id="1334629.MFUL124B02_17290"/>
<evidence type="ECO:0000313" key="4">
    <source>
        <dbReference type="Proteomes" id="UP000321514"/>
    </source>
</evidence>
<dbReference type="EMBL" id="FOIB01000009">
    <property type="protein sequence ID" value="SEU33745.1"/>
    <property type="molecule type" value="Genomic_DNA"/>
</dbReference>
<dbReference type="Proteomes" id="UP000183760">
    <property type="component" value="Unassembled WGS sequence"/>
</dbReference>
<dbReference type="RefSeq" id="WP_074957609.1">
    <property type="nucleotide sequence ID" value="NZ_BJXR01000035.1"/>
</dbReference>
<evidence type="ECO:0000313" key="3">
    <source>
        <dbReference type="Proteomes" id="UP000183760"/>
    </source>
</evidence>
<dbReference type="AlphaFoldDB" id="A0A511T6B5"/>
<evidence type="ECO:0000313" key="1">
    <source>
        <dbReference type="EMBL" id="GEN09709.1"/>
    </source>
</evidence>
<comment type="caution">
    <text evidence="1">The sequence shown here is derived from an EMBL/GenBank/DDBJ whole genome shotgun (WGS) entry which is preliminary data.</text>
</comment>
<dbReference type="Proteomes" id="UP000321514">
    <property type="component" value="Unassembled WGS sequence"/>
</dbReference>
<keyword evidence="3" id="KW-1185">Reference proteome</keyword>
<reference evidence="1 4" key="2">
    <citation type="submission" date="2019-07" db="EMBL/GenBank/DDBJ databases">
        <title>Whole genome shotgun sequence of Myxococcus fulvus NBRC 100333.</title>
        <authorList>
            <person name="Hosoyama A."/>
            <person name="Uohara A."/>
            <person name="Ohji S."/>
            <person name="Ichikawa N."/>
        </authorList>
    </citation>
    <scope>NUCLEOTIDE SEQUENCE [LARGE SCALE GENOMIC DNA]</scope>
    <source>
        <strain evidence="1 4">NBRC 100333</strain>
    </source>
</reference>
<gene>
    <name evidence="1" type="ORF">MFU01_47460</name>
    <name evidence="2" type="ORF">SAMN05443572_109360</name>
</gene>
<protein>
    <submittedName>
        <fullName evidence="1">Uncharacterized protein</fullName>
    </submittedName>
</protein>